<gene>
    <name evidence="1" type="ORF">B0H99_10386</name>
</gene>
<organism evidence="1 2">
    <name type="scientific">Planomicrobium soli</name>
    <dbReference type="NCBI Taxonomy" id="1176648"/>
    <lineage>
        <taxon>Bacteria</taxon>
        <taxon>Bacillati</taxon>
        <taxon>Bacillota</taxon>
        <taxon>Bacilli</taxon>
        <taxon>Bacillales</taxon>
        <taxon>Caryophanaceae</taxon>
        <taxon>Planomicrobium</taxon>
    </lineage>
</organism>
<keyword evidence="2" id="KW-1185">Reference proteome</keyword>
<dbReference type="RefSeq" id="WP_181313568.1">
    <property type="nucleotide sequence ID" value="NZ_PYAT01000003.1"/>
</dbReference>
<dbReference type="EMBL" id="PYAT01000003">
    <property type="protein sequence ID" value="PSL40954.1"/>
    <property type="molecule type" value="Genomic_DNA"/>
</dbReference>
<name>A0A2P8H416_9BACL</name>
<dbReference type="AlphaFoldDB" id="A0A2P8H416"/>
<reference evidence="1 2" key="1">
    <citation type="submission" date="2018-03" db="EMBL/GenBank/DDBJ databases">
        <title>Genomic Encyclopedia of Type Strains, Phase III (KMG-III): the genomes of soil and plant-associated and newly described type strains.</title>
        <authorList>
            <person name="Whitman W."/>
        </authorList>
    </citation>
    <scope>NUCLEOTIDE SEQUENCE [LARGE SCALE GENOMIC DNA]</scope>
    <source>
        <strain evidence="1 2">CGMCC 1.12259</strain>
    </source>
</reference>
<dbReference type="Proteomes" id="UP000242682">
    <property type="component" value="Unassembled WGS sequence"/>
</dbReference>
<accession>A0A2P8H416</accession>
<comment type="caution">
    <text evidence="1">The sequence shown here is derived from an EMBL/GenBank/DDBJ whole genome shotgun (WGS) entry which is preliminary data.</text>
</comment>
<evidence type="ECO:0000313" key="2">
    <source>
        <dbReference type="Proteomes" id="UP000242682"/>
    </source>
</evidence>
<proteinExistence type="predicted"/>
<evidence type="ECO:0000313" key="1">
    <source>
        <dbReference type="EMBL" id="PSL40954.1"/>
    </source>
</evidence>
<sequence length="56" mass="6662">MAIIKNEVKEMDKITVNYLEMYLNHIEGYKQYKKEKANRVMVIKEIQETEVTAIQA</sequence>
<protein>
    <submittedName>
        <fullName evidence="1">Uncharacterized protein</fullName>
    </submittedName>
</protein>